<organism evidence="2 3">
    <name type="scientific">Lentinula guzmanii</name>
    <dbReference type="NCBI Taxonomy" id="2804957"/>
    <lineage>
        <taxon>Eukaryota</taxon>
        <taxon>Fungi</taxon>
        <taxon>Dikarya</taxon>
        <taxon>Basidiomycota</taxon>
        <taxon>Agaricomycotina</taxon>
        <taxon>Agaricomycetes</taxon>
        <taxon>Agaricomycetidae</taxon>
        <taxon>Agaricales</taxon>
        <taxon>Marasmiineae</taxon>
        <taxon>Omphalotaceae</taxon>
        <taxon>Lentinula</taxon>
    </lineage>
</organism>
<dbReference type="Proteomes" id="UP001176059">
    <property type="component" value="Unassembled WGS sequence"/>
</dbReference>
<evidence type="ECO:0000313" key="2">
    <source>
        <dbReference type="EMBL" id="KAJ3715972.1"/>
    </source>
</evidence>
<protein>
    <submittedName>
        <fullName evidence="2">Uncharacterized protein</fullName>
    </submittedName>
</protein>
<comment type="caution">
    <text evidence="2">The sequence shown here is derived from an EMBL/GenBank/DDBJ whole genome shotgun (WGS) entry which is preliminary data.</text>
</comment>
<accession>A0AA38MV85</accession>
<gene>
    <name evidence="2" type="ORF">DFJ43DRAFT_1101552</name>
</gene>
<evidence type="ECO:0000256" key="1">
    <source>
        <dbReference type="SAM" id="SignalP"/>
    </source>
</evidence>
<dbReference type="EMBL" id="JANVFO010000081">
    <property type="protein sequence ID" value="KAJ3715972.1"/>
    <property type="molecule type" value="Genomic_DNA"/>
</dbReference>
<reference evidence="2" key="2">
    <citation type="journal article" date="2023" name="Proc. Natl. Acad. Sci. U.S.A.">
        <title>A global phylogenomic analysis of the shiitake genus Lentinula.</title>
        <authorList>
            <person name="Sierra-Patev S."/>
            <person name="Min B."/>
            <person name="Naranjo-Ortiz M."/>
            <person name="Looney B."/>
            <person name="Konkel Z."/>
            <person name="Slot J.C."/>
            <person name="Sakamoto Y."/>
            <person name="Steenwyk J.L."/>
            <person name="Rokas A."/>
            <person name="Carro J."/>
            <person name="Camarero S."/>
            <person name="Ferreira P."/>
            <person name="Molpeceres G."/>
            <person name="Ruiz-Duenas F.J."/>
            <person name="Serrano A."/>
            <person name="Henrissat B."/>
            <person name="Drula E."/>
            <person name="Hughes K.W."/>
            <person name="Mata J.L."/>
            <person name="Ishikawa N.K."/>
            <person name="Vargas-Isla R."/>
            <person name="Ushijima S."/>
            <person name="Smith C.A."/>
            <person name="Donoghue J."/>
            <person name="Ahrendt S."/>
            <person name="Andreopoulos W."/>
            <person name="He G."/>
            <person name="LaButti K."/>
            <person name="Lipzen A."/>
            <person name="Ng V."/>
            <person name="Riley R."/>
            <person name="Sandor L."/>
            <person name="Barry K."/>
            <person name="Martinez A.T."/>
            <person name="Xiao Y."/>
            <person name="Gibbons J.G."/>
            <person name="Terashima K."/>
            <person name="Grigoriev I.V."/>
            <person name="Hibbett D."/>
        </authorList>
    </citation>
    <scope>NUCLEOTIDE SEQUENCE</scope>
    <source>
        <strain evidence="2">ET3784</strain>
    </source>
</reference>
<dbReference type="AlphaFoldDB" id="A0AA38MV85"/>
<feature type="chain" id="PRO_5041332026" evidence="1">
    <location>
        <begin position="19"/>
        <end position="150"/>
    </location>
</feature>
<proteinExistence type="predicted"/>
<feature type="signal peptide" evidence="1">
    <location>
        <begin position="1"/>
        <end position="18"/>
    </location>
</feature>
<reference evidence="2" key="1">
    <citation type="submission" date="2022-08" db="EMBL/GenBank/DDBJ databases">
        <authorList>
            <consortium name="DOE Joint Genome Institute"/>
            <person name="Min B."/>
            <person name="Sierra-Patev S."/>
            <person name="Naranjo-Ortiz M."/>
            <person name="Looney B."/>
            <person name="Konkel Z."/>
            <person name="Slot J.C."/>
            <person name="Sakamoto Y."/>
            <person name="Steenwyk J.L."/>
            <person name="Rokas A."/>
            <person name="Carro J."/>
            <person name="Camarero S."/>
            <person name="Ferreira P."/>
            <person name="Molpeceres G."/>
            <person name="Ruiz-duenas F.J."/>
            <person name="Serrano A."/>
            <person name="Henrissat B."/>
            <person name="Drula E."/>
            <person name="Hughes K.W."/>
            <person name="Mata J.L."/>
            <person name="Ishikawa N.K."/>
            <person name="Vargas-Isla R."/>
            <person name="Ushijima S."/>
            <person name="Smith C.A."/>
            <person name="Ahrendt S."/>
            <person name="Andreopoulos W."/>
            <person name="He G."/>
            <person name="LaButti K."/>
            <person name="Lipzen A."/>
            <person name="Ng V."/>
            <person name="Riley R."/>
            <person name="Sandor L."/>
            <person name="Barry K."/>
            <person name="Martinez A.T."/>
            <person name="Xiao Y."/>
            <person name="Gibbons J.G."/>
            <person name="Terashima K."/>
            <person name="Hibbett D.S."/>
            <person name="Grigoriev I.V."/>
        </authorList>
    </citation>
    <scope>NUCLEOTIDE SEQUENCE</scope>
    <source>
        <strain evidence="2">ET3784</strain>
    </source>
</reference>
<evidence type="ECO:0000313" key="3">
    <source>
        <dbReference type="Proteomes" id="UP001176059"/>
    </source>
</evidence>
<name>A0AA38MV85_9AGAR</name>
<sequence length="150" mass="15813">MRFNVVFLILGLTSFAAALPMESNPSPEPHSPAAAHVTGGISGTNRGGTSGPPVLIYTFFNKGKANPALVRADAPEVVEGFLNIFGIQGNRAEKSESYDDGKTAIDVNFADPEHVEKIVVENGKVLPSGSVIDPDEFGSNLRKDAGFLAE</sequence>
<keyword evidence="1" id="KW-0732">Signal</keyword>
<keyword evidence="3" id="KW-1185">Reference proteome</keyword>